<name>A0A327QSW9_9FLAO</name>
<proteinExistence type="predicted"/>
<reference evidence="2 3" key="1">
    <citation type="submission" date="2018-06" db="EMBL/GenBank/DDBJ databases">
        <title>Genomic Encyclopedia of Archaeal and Bacterial Type Strains, Phase II (KMG-II): from individual species to whole genera.</title>
        <authorList>
            <person name="Goeker M."/>
        </authorList>
    </citation>
    <scope>NUCLEOTIDE SEQUENCE [LARGE SCALE GENOMIC DNA]</scope>
    <source>
        <strain evidence="2 3">DSM 23522</strain>
    </source>
</reference>
<evidence type="ECO:0000313" key="2">
    <source>
        <dbReference type="EMBL" id="RAJ07411.1"/>
    </source>
</evidence>
<dbReference type="SUPFAM" id="SSF56300">
    <property type="entry name" value="Metallo-dependent phosphatases"/>
    <property type="match status" value="1"/>
</dbReference>
<dbReference type="AlphaFoldDB" id="A0A327QSW9"/>
<dbReference type="EMBL" id="QLLN01000008">
    <property type="protein sequence ID" value="RAJ07411.1"/>
    <property type="molecule type" value="Genomic_DNA"/>
</dbReference>
<organism evidence="2 3">
    <name type="scientific">Arenibacter echinorum</name>
    <dbReference type="NCBI Taxonomy" id="440515"/>
    <lineage>
        <taxon>Bacteria</taxon>
        <taxon>Pseudomonadati</taxon>
        <taxon>Bacteroidota</taxon>
        <taxon>Flavobacteriia</taxon>
        <taxon>Flavobacteriales</taxon>
        <taxon>Flavobacteriaceae</taxon>
        <taxon>Arenibacter</taxon>
    </lineage>
</organism>
<dbReference type="RefSeq" id="WP_111625108.1">
    <property type="nucleotide sequence ID" value="NZ_QLLN01000008.1"/>
</dbReference>
<evidence type="ECO:0000259" key="1">
    <source>
        <dbReference type="Pfam" id="PF00149"/>
    </source>
</evidence>
<dbReference type="PANTHER" id="PTHR31302">
    <property type="entry name" value="TRANSMEMBRANE PROTEIN WITH METALLOPHOSPHOESTERASE DOMAIN-RELATED"/>
    <property type="match status" value="1"/>
</dbReference>
<dbReference type="InterPro" id="IPR029052">
    <property type="entry name" value="Metallo-depent_PP-like"/>
</dbReference>
<sequence>MKLNRRQFVLKLVLGSISFVILDSFWLETNFIEWTEHDISESESNKIKAIHLTDLHLRGIKSVHKSIADRINKERPDVIFFTGDSIERNKNLTVLEDFLSLLNAHIPKIAILGNKEYSGRIDLQQLKSTYGRYNGKILVNESLIFETEDRKINILGIDDFVCGYPDFTKSAQNIDSSLTTVILNHCPIYREEIDQISTSLNIKPNLILSGHTHGGQITFFGKPFFTPFGSGNYVKGWYNNEISKMYVSKGVGTTIYPIRFGARAEASIFYI</sequence>
<dbReference type="InterPro" id="IPR051158">
    <property type="entry name" value="Metallophosphoesterase_sf"/>
</dbReference>
<gene>
    <name evidence="2" type="ORF">LV92_03759</name>
</gene>
<dbReference type="Proteomes" id="UP000249696">
    <property type="component" value="Unassembled WGS sequence"/>
</dbReference>
<dbReference type="GO" id="GO:0016020">
    <property type="term" value="C:membrane"/>
    <property type="evidence" value="ECO:0007669"/>
    <property type="project" value="GOC"/>
</dbReference>
<dbReference type="PANTHER" id="PTHR31302:SF32">
    <property type="entry name" value="PHOSPHOESTERASE"/>
    <property type="match status" value="1"/>
</dbReference>
<dbReference type="InterPro" id="IPR004843">
    <property type="entry name" value="Calcineurin-like_PHP"/>
</dbReference>
<dbReference type="GO" id="GO:0008758">
    <property type="term" value="F:UDP-2,3-diacylglucosamine hydrolase activity"/>
    <property type="evidence" value="ECO:0007669"/>
    <property type="project" value="TreeGrafter"/>
</dbReference>
<feature type="domain" description="Calcineurin-like phosphoesterase" evidence="1">
    <location>
        <begin position="48"/>
        <end position="214"/>
    </location>
</feature>
<accession>A0A327QSW9</accession>
<dbReference type="Gene3D" id="3.60.21.10">
    <property type="match status" value="1"/>
</dbReference>
<comment type="caution">
    <text evidence="2">The sequence shown here is derived from an EMBL/GenBank/DDBJ whole genome shotgun (WGS) entry which is preliminary data.</text>
</comment>
<keyword evidence="3" id="KW-1185">Reference proteome</keyword>
<evidence type="ECO:0000313" key="3">
    <source>
        <dbReference type="Proteomes" id="UP000249696"/>
    </source>
</evidence>
<dbReference type="GO" id="GO:0009245">
    <property type="term" value="P:lipid A biosynthetic process"/>
    <property type="evidence" value="ECO:0007669"/>
    <property type="project" value="TreeGrafter"/>
</dbReference>
<protein>
    <recommendedName>
        <fullName evidence="1">Calcineurin-like phosphoesterase domain-containing protein</fullName>
    </recommendedName>
</protein>
<dbReference type="OrthoDB" id="9780884at2"/>
<dbReference type="Pfam" id="PF00149">
    <property type="entry name" value="Metallophos"/>
    <property type="match status" value="1"/>
</dbReference>